<dbReference type="OrthoDB" id="514562at2"/>
<dbReference type="RefSeq" id="WP_015154217.1">
    <property type="nucleotide sequence ID" value="NZ_JTJC03000004.1"/>
</dbReference>
<dbReference type="InterPro" id="IPR032710">
    <property type="entry name" value="NTF2-like_dom_sf"/>
</dbReference>
<comment type="caution">
    <text evidence="2">The sequence shown here is derived from an EMBL/GenBank/DDBJ whole genome shotgun (WGS) entry which is preliminary data.</text>
</comment>
<evidence type="ECO:0000259" key="1">
    <source>
        <dbReference type="Pfam" id="PF12680"/>
    </source>
</evidence>
<gene>
    <name evidence="2" type="ORF">QH73_0015335</name>
</gene>
<feature type="domain" description="SnoaL-like" evidence="1">
    <location>
        <begin position="16"/>
        <end position="118"/>
    </location>
</feature>
<dbReference type="Gene3D" id="3.10.450.50">
    <property type="match status" value="1"/>
</dbReference>
<sequence>MVTSTISPGRKFFNTHLETIAAGKVDEMVDRDYTEDAVLITYFNGFADMPAPITIQGRENIKQFFHKYMKAIGHIDLKSLDFTETEDTIFFQANFNNDLGSVNAGDAWMMRDGKIAYHFGFWIWA</sequence>
<protein>
    <recommendedName>
        <fullName evidence="1">SnoaL-like domain-containing protein</fullName>
    </recommendedName>
</protein>
<dbReference type="AlphaFoldDB" id="A0A9X5I603"/>
<dbReference type="Pfam" id="PF12680">
    <property type="entry name" value="SnoaL_2"/>
    <property type="match status" value="1"/>
</dbReference>
<evidence type="ECO:0000313" key="2">
    <source>
        <dbReference type="EMBL" id="NHC36002.1"/>
    </source>
</evidence>
<name>A0A9X5I603_9CYAN</name>
<dbReference type="InterPro" id="IPR037401">
    <property type="entry name" value="SnoaL-like"/>
</dbReference>
<evidence type="ECO:0000313" key="3">
    <source>
        <dbReference type="Proteomes" id="UP000031532"/>
    </source>
</evidence>
<reference evidence="2 3" key="1">
    <citation type="journal article" date="2015" name="Genome Announc.">
        <title>Draft Genome Sequence of the Terrestrial Cyanobacterium Scytonema millei VB511283, Isolated from Eastern India.</title>
        <authorList>
            <person name="Sen D."/>
            <person name="Chandrababunaidu M.M."/>
            <person name="Singh D."/>
            <person name="Sanghi N."/>
            <person name="Ghorai A."/>
            <person name="Mishra G.P."/>
            <person name="Madduluri M."/>
            <person name="Adhikary S.P."/>
            <person name="Tripathy S."/>
        </authorList>
    </citation>
    <scope>NUCLEOTIDE SEQUENCE [LARGE SCALE GENOMIC DNA]</scope>
    <source>
        <strain evidence="2 3">VB511283</strain>
    </source>
</reference>
<keyword evidence="3" id="KW-1185">Reference proteome</keyword>
<organism evidence="2 3">
    <name type="scientific">Scytonema millei VB511283</name>
    <dbReference type="NCBI Taxonomy" id="1245923"/>
    <lineage>
        <taxon>Bacteria</taxon>
        <taxon>Bacillati</taxon>
        <taxon>Cyanobacteriota</taxon>
        <taxon>Cyanophyceae</taxon>
        <taxon>Nostocales</taxon>
        <taxon>Scytonemataceae</taxon>
        <taxon>Scytonema</taxon>
    </lineage>
</organism>
<dbReference type="SUPFAM" id="SSF54427">
    <property type="entry name" value="NTF2-like"/>
    <property type="match status" value="1"/>
</dbReference>
<dbReference type="Proteomes" id="UP000031532">
    <property type="component" value="Unassembled WGS sequence"/>
</dbReference>
<accession>A0A9X5I603</accession>
<dbReference type="EMBL" id="JTJC03000004">
    <property type="protein sequence ID" value="NHC36002.1"/>
    <property type="molecule type" value="Genomic_DNA"/>
</dbReference>
<proteinExistence type="predicted"/>